<gene>
    <name evidence="5" type="ORF">BaRGS_00031287</name>
</gene>
<evidence type="ECO:0008006" key="7">
    <source>
        <dbReference type="Google" id="ProtNLM"/>
    </source>
</evidence>
<proteinExistence type="inferred from homology"/>
<dbReference type="Proteomes" id="UP001519460">
    <property type="component" value="Unassembled WGS sequence"/>
</dbReference>
<dbReference type="Pfam" id="PF13181">
    <property type="entry name" value="TPR_8"/>
    <property type="match status" value="1"/>
</dbReference>
<name>A0ABD0JSB2_9CAEN</name>
<comment type="caution">
    <text evidence="5">The sequence shown here is derived from an EMBL/GenBank/DDBJ whole genome shotgun (WGS) entry which is preliminary data.</text>
</comment>
<dbReference type="EMBL" id="JACVVK020000349">
    <property type="protein sequence ID" value="KAK7477463.1"/>
    <property type="molecule type" value="Genomic_DNA"/>
</dbReference>
<evidence type="ECO:0000313" key="6">
    <source>
        <dbReference type="Proteomes" id="UP001519460"/>
    </source>
</evidence>
<dbReference type="InterPro" id="IPR019734">
    <property type="entry name" value="TPR_rpt"/>
</dbReference>
<dbReference type="InterPro" id="IPR044244">
    <property type="entry name" value="TTC27/Emw1"/>
</dbReference>
<keyword evidence="2 4" id="KW-0802">TPR repeat</keyword>
<evidence type="ECO:0000256" key="2">
    <source>
        <dbReference type="ARBA" id="ARBA00022803"/>
    </source>
</evidence>
<sequence length="934" mass="106001">MHMKINQAGSQKRHTNHPQIDLNKTLHREIIRALTRNDRNTNDGVFSYFFNARKDVPGHLPACVATRTLTTSSNDLPDWLKLKPSSPPQAKIAQKERRLYKSSSEEYFPLENVCAHAVERDDVNIPKTAGLFLDGKFECLLSEDTSKQLLGQNPDGQQHLDTCIVKNVETFLASTSGDGSLDRELEVLLCGASCLQLFVQNNWLGPLTDTPPTAFLTQPWTDDKAVQEIALSSLSEDGEPVYNLSRHTGFLHLARIIFVDCRHLCTSLQTWDWWLVRCLAVQQALLEQRSPTLRATILERLEDLSKRESLLIRESNKDVAVLFHLEAARMCQMYWEDKAALDHVTQARKLAGLEVELTGALGKRTRFQQEHTAQLLVKVTRDQGEQSLPAVGLCDPEFSATVPKNVALDDDTVLNKVNFKDEEANKVTPLSPLEQALLYGVMDCHRRTVAEEKLRDEEVVTYLEHILSQSSNWCVSVSALTLRSKLESDSRRRVERSMQQIEELVNQVSSKEPGVADRLPLFYPARPPTTWVLQSELASLLISLGCIGAALDIYERLQLWEDAIACYQRLGKREKAESVIREQLAIKETPSLLCFLGDVTHDKTHYQRAWEMSNQRSARAMRCLGYIHFSEERYDEAVECFEKSLAINALQIPVWFTCGCACMAAGNYEAAVKAFRRCVNIDYDNFEAWSNLATAYARLKNKRKAFLTVKDAIKCNYDNWRLWENCLVFATDCGEFRDVIQAYHRLMDLKEKWTDAEVLKIVVKAVTNNMEDAAGLPAARLHGKLLELFGRITAKVTSDAQIWRLYADLTLAETEHHKPDMQKAVQFLQKSHRCVMQTSAWEKDDKKCKEVAEQSLELSEVYQSCASQTENSQQAIQMLSSAKLMLKGVATKIRQQHTDPVNKTLPEVMSELCESLDKELESVTNRVAELRTGQ</sequence>
<evidence type="ECO:0000256" key="3">
    <source>
        <dbReference type="ARBA" id="ARBA00024020"/>
    </source>
</evidence>
<dbReference type="PANTHER" id="PTHR16193">
    <property type="entry name" value="TETRATRICOPEPTIDE REPEAT PROTEIN 27"/>
    <property type="match status" value="1"/>
</dbReference>
<feature type="repeat" description="TPR" evidence="4">
    <location>
        <begin position="652"/>
        <end position="685"/>
    </location>
</feature>
<dbReference type="AlphaFoldDB" id="A0ABD0JSB2"/>
<evidence type="ECO:0000313" key="5">
    <source>
        <dbReference type="EMBL" id="KAK7477463.1"/>
    </source>
</evidence>
<dbReference type="PROSITE" id="PS50005">
    <property type="entry name" value="TPR"/>
    <property type="match status" value="2"/>
</dbReference>
<dbReference type="InterPro" id="IPR013105">
    <property type="entry name" value="TPR_2"/>
</dbReference>
<keyword evidence="1" id="KW-0677">Repeat</keyword>
<protein>
    <recommendedName>
        <fullName evidence="7">Tetratricopeptide repeat protein 27</fullName>
    </recommendedName>
</protein>
<organism evidence="5 6">
    <name type="scientific">Batillaria attramentaria</name>
    <dbReference type="NCBI Taxonomy" id="370345"/>
    <lineage>
        <taxon>Eukaryota</taxon>
        <taxon>Metazoa</taxon>
        <taxon>Spiralia</taxon>
        <taxon>Lophotrochozoa</taxon>
        <taxon>Mollusca</taxon>
        <taxon>Gastropoda</taxon>
        <taxon>Caenogastropoda</taxon>
        <taxon>Sorbeoconcha</taxon>
        <taxon>Cerithioidea</taxon>
        <taxon>Batillariidae</taxon>
        <taxon>Batillaria</taxon>
    </lineage>
</organism>
<evidence type="ECO:0000256" key="4">
    <source>
        <dbReference type="PROSITE-ProRule" id="PRU00339"/>
    </source>
</evidence>
<dbReference type="Pfam" id="PF07719">
    <property type="entry name" value="TPR_2"/>
    <property type="match status" value="1"/>
</dbReference>
<dbReference type="InterPro" id="IPR011990">
    <property type="entry name" value="TPR-like_helical_dom_sf"/>
</dbReference>
<feature type="repeat" description="TPR" evidence="4">
    <location>
        <begin position="618"/>
        <end position="651"/>
    </location>
</feature>
<comment type="similarity">
    <text evidence="3">Belongs to the TTC27 family.</text>
</comment>
<dbReference type="SUPFAM" id="SSF48452">
    <property type="entry name" value="TPR-like"/>
    <property type="match status" value="1"/>
</dbReference>
<evidence type="ECO:0000256" key="1">
    <source>
        <dbReference type="ARBA" id="ARBA00022737"/>
    </source>
</evidence>
<reference evidence="5 6" key="1">
    <citation type="journal article" date="2023" name="Sci. Data">
        <title>Genome assembly of the Korean intertidal mud-creeper Batillaria attramentaria.</title>
        <authorList>
            <person name="Patra A.K."/>
            <person name="Ho P.T."/>
            <person name="Jun S."/>
            <person name="Lee S.J."/>
            <person name="Kim Y."/>
            <person name="Won Y.J."/>
        </authorList>
    </citation>
    <scope>NUCLEOTIDE SEQUENCE [LARGE SCALE GENOMIC DNA]</scope>
    <source>
        <strain evidence="5">Wonlab-2016</strain>
    </source>
</reference>
<dbReference type="Gene3D" id="1.25.40.10">
    <property type="entry name" value="Tetratricopeptide repeat domain"/>
    <property type="match status" value="1"/>
</dbReference>
<keyword evidence="6" id="KW-1185">Reference proteome</keyword>
<dbReference type="SMART" id="SM00028">
    <property type="entry name" value="TPR"/>
    <property type="match status" value="4"/>
</dbReference>
<accession>A0ABD0JSB2</accession>
<dbReference type="PANTHER" id="PTHR16193:SF0">
    <property type="entry name" value="TETRATRICOPEPTIDE REPEAT PROTEIN 27"/>
    <property type="match status" value="1"/>
</dbReference>